<sequence>MKIIVCPGMHSPRLTDTFIAGLDRPEQTFVIFPSDRLPVYSPHHILEFLQPHLSQGLPLLWIGFSAGVVGAIAAATQWQTQGGITRSLIAIDGWGVPLYGNFPIYRLSHDYFTHWSSALLGRGSESFYADPPVEHLDLWRSPNTIAGYWIASPSDPSDMNRDSLSTCSSTTAAAFVATLIDRYTD</sequence>
<organism evidence="1 2">
    <name type="scientific">Myxacorys almedinensis A</name>
    <dbReference type="NCBI Taxonomy" id="2690445"/>
    <lineage>
        <taxon>Bacteria</taxon>
        <taxon>Bacillati</taxon>
        <taxon>Cyanobacteriota</taxon>
        <taxon>Cyanophyceae</taxon>
        <taxon>Leptolyngbyales</taxon>
        <taxon>Leptolyngbyaceae</taxon>
        <taxon>Myxacorys</taxon>
        <taxon>Myxacorys almedinensis</taxon>
    </lineage>
</organism>
<evidence type="ECO:0000313" key="2">
    <source>
        <dbReference type="Proteomes" id="UP000646053"/>
    </source>
</evidence>
<dbReference type="EMBL" id="WVIE01000007">
    <property type="protein sequence ID" value="NDJ17209.1"/>
    <property type="molecule type" value="Genomic_DNA"/>
</dbReference>
<dbReference type="SUPFAM" id="SSF53474">
    <property type="entry name" value="alpha/beta-Hydrolases"/>
    <property type="match status" value="1"/>
</dbReference>
<gene>
    <name evidence="1" type="ORF">GS601_07885</name>
</gene>
<protein>
    <submittedName>
        <fullName evidence="1">Uncharacterized protein</fullName>
    </submittedName>
</protein>
<comment type="caution">
    <text evidence="1">The sequence shown here is derived from an EMBL/GenBank/DDBJ whole genome shotgun (WGS) entry which is preliminary data.</text>
</comment>
<dbReference type="AlphaFoldDB" id="A0A8J8CHZ5"/>
<dbReference type="RefSeq" id="WP_162422713.1">
    <property type="nucleotide sequence ID" value="NZ_WVIE01000007.1"/>
</dbReference>
<accession>A0A8J8CHZ5</accession>
<keyword evidence="2" id="KW-1185">Reference proteome</keyword>
<dbReference type="InterPro" id="IPR029058">
    <property type="entry name" value="AB_hydrolase_fold"/>
</dbReference>
<proteinExistence type="predicted"/>
<evidence type="ECO:0000313" key="1">
    <source>
        <dbReference type="EMBL" id="NDJ17209.1"/>
    </source>
</evidence>
<dbReference type="Proteomes" id="UP000646053">
    <property type="component" value="Unassembled WGS sequence"/>
</dbReference>
<reference evidence="1" key="1">
    <citation type="submission" date="2019-12" db="EMBL/GenBank/DDBJ databases">
        <title>High-Quality draft genome sequences of three cyanobacteria isolated from the limestone walls of the Old Cathedral of Coimbra.</title>
        <authorList>
            <person name="Tiago I."/>
            <person name="Soares F."/>
            <person name="Portugal A."/>
        </authorList>
    </citation>
    <scope>NUCLEOTIDE SEQUENCE</scope>
    <source>
        <strain evidence="1">A</strain>
    </source>
</reference>
<name>A0A8J8CHZ5_9CYAN</name>